<evidence type="ECO:0000313" key="8">
    <source>
        <dbReference type="Proteomes" id="UP000315017"/>
    </source>
</evidence>
<comment type="similarity">
    <text evidence="1">Belongs to the sulfatase family.</text>
</comment>
<keyword evidence="3 7" id="KW-0378">Hydrolase</keyword>
<evidence type="ECO:0000256" key="5">
    <source>
        <dbReference type="SAM" id="SignalP"/>
    </source>
</evidence>
<feature type="signal peptide" evidence="5">
    <location>
        <begin position="1"/>
        <end position="25"/>
    </location>
</feature>
<dbReference type="InterPro" id="IPR000917">
    <property type="entry name" value="Sulfatase_N"/>
</dbReference>
<keyword evidence="2" id="KW-0479">Metal-binding</keyword>
<evidence type="ECO:0000256" key="4">
    <source>
        <dbReference type="ARBA" id="ARBA00022837"/>
    </source>
</evidence>
<evidence type="ECO:0000259" key="6">
    <source>
        <dbReference type="Pfam" id="PF00884"/>
    </source>
</evidence>
<dbReference type="RefSeq" id="WP_145092336.1">
    <property type="nucleotide sequence ID" value="NZ_CP036274.1"/>
</dbReference>
<dbReference type="EMBL" id="CP036274">
    <property type="protein sequence ID" value="QDU29066.1"/>
    <property type="molecule type" value="Genomic_DNA"/>
</dbReference>
<dbReference type="OrthoDB" id="9803751at2"/>
<keyword evidence="4" id="KW-0106">Calcium</keyword>
<protein>
    <submittedName>
        <fullName evidence="7">Arylsulfatase</fullName>
        <ecNumber evidence="7">3.1.6.1</ecNumber>
    </submittedName>
</protein>
<dbReference type="CDD" id="cd16026">
    <property type="entry name" value="GALNS_like"/>
    <property type="match status" value="1"/>
</dbReference>
<dbReference type="Proteomes" id="UP000315017">
    <property type="component" value="Chromosome"/>
</dbReference>
<evidence type="ECO:0000256" key="2">
    <source>
        <dbReference type="ARBA" id="ARBA00022723"/>
    </source>
</evidence>
<reference evidence="7 8" key="1">
    <citation type="submission" date="2019-02" db="EMBL/GenBank/DDBJ databases">
        <title>Deep-cultivation of Planctomycetes and their phenomic and genomic characterization uncovers novel biology.</title>
        <authorList>
            <person name="Wiegand S."/>
            <person name="Jogler M."/>
            <person name="Boedeker C."/>
            <person name="Pinto D."/>
            <person name="Vollmers J."/>
            <person name="Rivas-Marin E."/>
            <person name="Kohn T."/>
            <person name="Peeters S.H."/>
            <person name="Heuer A."/>
            <person name="Rast P."/>
            <person name="Oberbeckmann S."/>
            <person name="Bunk B."/>
            <person name="Jeske O."/>
            <person name="Meyerdierks A."/>
            <person name="Storesund J.E."/>
            <person name="Kallscheuer N."/>
            <person name="Luecker S."/>
            <person name="Lage O.M."/>
            <person name="Pohl T."/>
            <person name="Merkel B.J."/>
            <person name="Hornburger P."/>
            <person name="Mueller R.-W."/>
            <person name="Bruemmer F."/>
            <person name="Labrenz M."/>
            <person name="Spormann A.M."/>
            <person name="Op den Camp H."/>
            <person name="Overmann J."/>
            <person name="Amann R."/>
            <person name="Jetten M.S.M."/>
            <person name="Mascher T."/>
            <person name="Medema M.H."/>
            <person name="Devos D.P."/>
            <person name="Kaster A.-K."/>
            <person name="Ovreas L."/>
            <person name="Rohde M."/>
            <person name="Galperin M.Y."/>
            <person name="Jogler C."/>
        </authorList>
    </citation>
    <scope>NUCLEOTIDE SEQUENCE [LARGE SCALE GENOMIC DNA]</scope>
    <source>
        <strain evidence="7 8">ETA_A8</strain>
    </source>
</reference>
<dbReference type="Gene3D" id="3.30.1120.10">
    <property type="match status" value="1"/>
</dbReference>
<dbReference type="InterPro" id="IPR050738">
    <property type="entry name" value="Sulfatase"/>
</dbReference>
<feature type="domain" description="Sulfatase N-terminal" evidence="6">
    <location>
        <begin position="30"/>
        <end position="327"/>
    </location>
</feature>
<dbReference type="PANTHER" id="PTHR42693:SF33">
    <property type="entry name" value="ARYLSULFATASE"/>
    <property type="match status" value="1"/>
</dbReference>
<organism evidence="7 8">
    <name type="scientific">Anatilimnocola aggregata</name>
    <dbReference type="NCBI Taxonomy" id="2528021"/>
    <lineage>
        <taxon>Bacteria</taxon>
        <taxon>Pseudomonadati</taxon>
        <taxon>Planctomycetota</taxon>
        <taxon>Planctomycetia</taxon>
        <taxon>Pirellulales</taxon>
        <taxon>Pirellulaceae</taxon>
        <taxon>Anatilimnocola</taxon>
    </lineage>
</organism>
<dbReference type="Pfam" id="PF00884">
    <property type="entry name" value="Sulfatase"/>
    <property type="match status" value="1"/>
</dbReference>
<accession>A0A517YFR9</accession>
<proteinExistence type="inferred from homology"/>
<dbReference type="InterPro" id="IPR024607">
    <property type="entry name" value="Sulfatase_CS"/>
</dbReference>
<keyword evidence="8" id="KW-1185">Reference proteome</keyword>
<dbReference type="PROSITE" id="PS00149">
    <property type="entry name" value="SULFATASE_2"/>
    <property type="match status" value="1"/>
</dbReference>
<dbReference type="EC" id="3.1.6.1" evidence="7"/>
<dbReference type="PANTHER" id="PTHR42693">
    <property type="entry name" value="ARYLSULFATASE FAMILY MEMBER"/>
    <property type="match status" value="1"/>
</dbReference>
<name>A0A517YFR9_9BACT</name>
<dbReference type="InterPro" id="IPR017850">
    <property type="entry name" value="Alkaline_phosphatase_core_sf"/>
</dbReference>
<evidence type="ECO:0000256" key="3">
    <source>
        <dbReference type="ARBA" id="ARBA00022801"/>
    </source>
</evidence>
<dbReference type="GO" id="GO:0046872">
    <property type="term" value="F:metal ion binding"/>
    <property type="evidence" value="ECO:0007669"/>
    <property type="project" value="UniProtKB-KW"/>
</dbReference>
<keyword evidence="5" id="KW-0732">Signal</keyword>
<evidence type="ECO:0000313" key="7">
    <source>
        <dbReference type="EMBL" id="QDU29066.1"/>
    </source>
</evidence>
<feature type="chain" id="PRO_5021811672" evidence="5">
    <location>
        <begin position="26"/>
        <end position="471"/>
    </location>
</feature>
<evidence type="ECO:0000256" key="1">
    <source>
        <dbReference type="ARBA" id="ARBA00008779"/>
    </source>
</evidence>
<dbReference type="GO" id="GO:0004065">
    <property type="term" value="F:arylsulfatase activity"/>
    <property type="evidence" value="ECO:0007669"/>
    <property type="project" value="UniProtKB-EC"/>
</dbReference>
<dbReference type="AlphaFoldDB" id="A0A517YFR9"/>
<gene>
    <name evidence="7" type="primary">atsA_43</name>
    <name evidence="7" type="ORF">ETAA8_41730</name>
</gene>
<dbReference type="KEGG" id="aagg:ETAA8_41730"/>
<dbReference type="Gene3D" id="3.40.720.10">
    <property type="entry name" value="Alkaline Phosphatase, subunit A"/>
    <property type="match status" value="1"/>
</dbReference>
<sequence precursor="true">MFKLKSLLTLIALLCLPTFTVRSWAADRLNVIVILADDLGYGDLGCYGHPKFKTPHLDKMAAEGARLTQFNTAMAFCAPTRASLLTGRYPFRCGMNNNPAPDGGPNADAVALPASEVLLPQLFKKAGYATGMVGKWHLGHKQPEHLPTSRGFDEYLGILYSNDMRPVELVEGLKAIEYPVVQATLTRRYTDRAIKFVERHRTEPFFLYLAHVMPHKPLATTEAYYKKSGVGLYGDVLMDLDAGIGELLAKLQELKLDENTLVLFTSDNGPWFGGSTGGLRGMKGSSYEGGYRVPCIARWPGKIPAGHVNDAPAVMMDLFATVLAAAGLAAPGDRVIDGRDILPLFTSKAKSPHAAIFGQQGAQLAVVRNERYKLHVLPPKDFFASLNKPGQRWIDARGPDGVTILAPHEQYQPDAYPGTLSGDPAKAMQLFDVQSDPGEQKDIAAGNPEVVQQLKSLFDEMNRAVAERQAK</sequence>
<dbReference type="SUPFAM" id="SSF53649">
    <property type="entry name" value="Alkaline phosphatase-like"/>
    <property type="match status" value="1"/>
</dbReference>